<dbReference type="Proteomes" id="UP000243002">
    <property type="component" value="Unassembled WGS sequence"/>
</dbReference>
<dbReference type="EMBL" id="PXXO01000003">
    <property type="protein sequence ID" value="PSJ06552.1"/>
    <property type="molecule type" value="Genomic_DNA"/>
</dbReference>
<name>A0A2P7MZD3_9CYAN</name>
<organism evidence="1 2">
    <name type="scientific">Cyanobium usitatum str. Tous</name>
    <dbReference type="NCBI Taxonomy" id="2116684"/>
    <lineage>
        <taxon>Bacteria</taxon>
        <taxon>Bacillati</taxon>
        <taxon>Cyanobacteriota</taxon>
        <taxon>Cyanophyceae</taxon>
        <taxon>Synechococcales</taxon>
        <taxon>Prochlorococcaceae</taxon>
        <taxon>Cyanobium</taxon>
    </lineage>
</organism>
<comment type="caution">
    <text evidence="1">The sequence shown here is derived from an EMBL/GenBank/DDBJ whole genome shotgun (WGS) entry which is preliminary data.</text>
</comment>
<evidence type="ECO:0000313" key="1">
    <source>
        <dbReference type="EMBL" id="PSJ06552.1"/>
    </source>
</evidence>
<dbReference type="AlphaFoldDB" id="A0A2P7MZD3"/>
<evidence type="ECO:0000313" key="2">
    <source>
        <dbReference type="Proteomes" id="UP000243002"/>
    </source>
</evidence>
<proteinExistence type="predicted"/>
<protein>
    <submittedName>
        <fullName evidence="1">Uncharacterized protein</fullName>
    </submittedName>
</protein>
<reference evidence="1 2" key="1">
    <citation type="journal article" date="2018" name="Environ. Microbiol.">
        <title>Ecological and genomic features of two widespread freshwater picocyanobacteria.</title>
        <authorList>
            <person name="Cabello-Yeves P.J."/>
            <person name="Picazo A."/>
            <person name="Camacho A."/>
            <person name="Callieri C."/>
            <person name="Rosselli R."/>
            <person name="Roda-Garcia J.J."/>
            <person name="Coutinho F.H."/>
            <person name="Rodriguez-Valera F."/>
        </authorList>
    </citation>
    <scope>NUCLEOTIDE SEQUENCE [LARGE SCALE GENOMIC DNA]</scope>
    <source>
        <strain evidence="1 2">Tous</strain>
    </source>
</reference>
<gene>
    <name evidence="1" type="ORF">C7K55_03650</name>
</gene>
<keyword evidence="2" id="KW-1185">Reference proteome</keyword>
<accession>A0A2P7MZD3</accession>
<sequence length="168" mass="18300">MLLPRTALHSAEVTFMTKPLPTRCLLHQVLYQRTSPYGVPYAVTLMIDPAGNTHTALACSKLFGDLDKLSELEGREVNLLQTRSGLKLRPWAEQSIEASDNCDETCCSSPSMEFDALPDPLFAADDPPASRRAPSTGSAASALTDLATTVANLARDRKLPTAMWIHFP</sequence>